<feature type="non-terminal residue" evidence="2">
    <location>
        <position position="1"/>
    </location>
</feature>
<reference evidence="2 3" key="1">
    <citation type="submission" date="2016-03" db="EMBL/GenBank/DDBJ databases">
        <title>Trachymyrmex septentrionalis WGS genome.</title>
        <authorList>
            <person name="Nygaard S."/>
            <person name="Hu H."/>
            <person name="Boomsma J."/>
            <person name="Zhang G."/>
        </authorList>
    </citation>
    <scope>NUCLEOTIDE SEQUENCE [LARGE SCALE GENOMIC DNA]</scope>
    <source>
        <strain evidence="2">Tsep2-gDNA-1</strain>
        <tissue evidence="2">Whole body</tissue>
    </source>
</reference>
<dbReference type="PANTHER" id="PTHR33327:SF3">
    <property type="entry name" value="RNA-DIRECTED DNA POLYMERASE"/>
    <property type="match status" value="1"/>
</dbReference>
<proteinExistence type="predicted"/>
<name>A0A195F5S0_9HYME</name>
<dbReference type="EMBL" id="KQ981810">
    <property type="protein sequence ID" value="KYN35419.1"/>
    <property type="molecule type" value="Genomic_DNA"/>
</dbReference>
<dbReference type="AlphaFoldDB" id="A0A195F5S0"/>
<feature type="domain" description="DUF7041" evidence="1">
    <location>
        <begin position="7"/>
        <end position="77"/>
    </location>
</feature>
<accession>A0A195F5S0</accession>
<evidence type="ECO:0000313" key="3">
    <source>
        <dbReference type="Proteomes" id="UP000078541"/>
    </source>
</evidence>
<dbReference type="Pfam" id="PF23055">
    <property type="entry name" value="DUF7041"/>
    <property type="match status" value="1"/>
</dbReference>
<evidence type="ECO:0000313" key="2">
    <source>
        <dbReference type="EMBL" id="KYN35419.1"/>
    </source>
</evidence>
<organism evidence="2 3">
    <name type="scientific">Trachymyrmex septentrionalis</name>
    <dbReference type="NCBI Taxonomy" id="34720"/>
    <lineage>
        <taxon>Eukaryota</taxon>
        <taxon>Metazoa</taxon>
        <taxon>Ecdysozoa</taxon>
        <taxon>Arthropoda</taxon>
        <taxon>Hexapoda</taxon>
        <taxon>Insecta</taxon>
        <taxon>Pterygota</taxon>
        <taxon>Neoptera</taxon>
        <taxon>Endopterygota</taxon>
        <taxon>Hymenoptera</taxon>
        <taxon>Apocrita</taxon>
        <taxon>Aculeata</taxon>
        <taxon>Formicoidea</taxon>
        <taxon>Formicidae</taxon>
        <taxon>Myrmicinae</taxon>
        <taxon>Trachymyrmex</taxon>
    </lineage>
</organism>
<dbReference type="Proteomes" id="UP000078541">
    <property type="component" value="Unassembled WGS sequence"/>
</dbReference>
<dbReference type="STRING" id="34720.A0A195F5S0"/>
<sequence length="79" mass="9061">VNSSEVMPKFTPADPELWFSIVDRDFQAEIIVDTIKFEYALTTIGLGYTAEVRDIILNPPAERIYKILKSVLIKRLSLF</sequence>
<evidence type="ECO:0000259" key="1">
    <source>
        <dbReference type="Pfam" id="PF23055"/>
    </source>
</evidence>
<dbReference type="PANTHER" id="PTHR33327">
    <property type="entry name" value="ENDONUCLEASE"/>
    <property type="match status" value="1"/>
</dbReference>
<dbReference type="InterPro" id="IPR055469">
    <property type="entry name" value="DUF7041"/>
</dbReference>
<keyword evidence="3" id="KW-1185">Reference proteome</keyword>
<protein>
    <recommendedName>
        <fullName evidence="1">DUF7041 domain-containing protein</fullName>
    </recommendedName>
</protein>
<gene>
    <name evidence="2" type="ORF">ALC56_10254</name>
</gene>